<evidence type="ECO:0000313" key="1">
    <source>
        <dbReference type="EMBL" id="MDT8975296.1"/>
    </source>
</evidence>
<name>A0AAJ2JRA6_9BACL</name>
<dbReference type="RefSeq" id="WP_315743263.1">
    <property type="nucleotide sequence ID" value="NZ_JAVYAA010000001.1"/>
</dbReference>
<keyword evidence="2" id="KW-1185">Reference proteome</keyword>
<accession>A0AAJ2JRA6</accession>
<reference evidence="2" key="1">
    <citation type="submission" date="2023-09" db="EMBL/GenBank/DDBJ databases">
        <title>Paenibacillus sp. chi10 Genome sequencing and assembly.</title>
        <authorList>
            <person name="Kim I."/>
        </authorList>
    </citation>
    <scope>NUCLEOTIDE SEQUENCE [LARGE SCALE GENOMIC DNA]</scope>
    <source>
        <strain evidence="2">chi10</strain>
    </source>
</reference>
<dbReference type="EMBL" id="JAVYAA010000001">
    <property type="protein sequence ID" value="MDT8975296.1"/>
    <property type="molecule type" value="Genomic_DNA"/>
</dbReference>
<dbReference type="AlphaFoldDB" id="A0AAJ2JRA6"/>
<comment type="caution">
    <text evidence="1">The sequence shown here is derived from an EMBL/GenBank/DDBJ whole genome shotgun (WGS) entry which is preliminary data.</text>
</comment>
<sequence length="45" mass="5298">MFHSVAELVRLAEEKQCKISRVMLEREVALRQMLFQGFCSPSRRS</sequence>
<protein>
    <submittedName>
        <fullName evidence="1">Uncharacterized protein</fullName>
    </submittedName>
</protein>
<organism evidence="1 2">
    <name type="scientific">Paenibacillus suaedae</name>
    <dbReference type="NCBI Taxonomy" id="3077233"/>
    <lineage>
        <taxon>Bacteria</taxon>
        <taxon>Bacillati</taxon>
        <taxon>Bacillota</taxon>
        <taxon>Bacilli</taxon>
        <taxon>Bacillales</taxon>
        <taxon>Paenibacillaceae</taxon>
        <taxon>Paenibacillus</taxon>
    </lineage>
</organism>
<evidence type="ECO:0000313" key="2">
    <source>
        <dbReference type="Proteomes" id="UP001250538"/>
    </source>
</evidence>
<gene>
    <name evidence="1" type="ORF">RQP50_03440</name>
</gene>
<proteinExistence type="predicted"/>
<dbReference type="Proteomes" id="UP001250538">
    <property type="component" value="Unassembled WGS sequence"/>
</dbReference>